<evidence type="ECO:0000259" key="3">
    <source>
        <dbReference type="Pfam" id="PF03061"/>
    </source>
</evidence>
<dbReference type="RefSeq" id="WP_128693118.1">
    <property type="nucleotide sequence ID" value="NZ_LHQS01000001.1"/>
</dbReference>
<dbReference type="InterPro" id="IPR039298">
    <property type="entry name" value="ACOT13"/>
</dbReference>
<dbReference type="InterPro" id="IPR003736">
    <property type="entry name" value="PAAI_dom"/>
</dbReference>
<reference evidence="4 5" key="1">
    <citation type="journal article" date="2015" name="Int. J. Syst. Evol. Microbiol.">
        <title>Methanoculleus taiwanensis sp. nov., a methanogen isolated from deep marine sediment at the deformation front area near Taiwan.</title>
        <authorList>
            <person name="Weng C.Y."/>
            <person name="Chen S.C."/>
            <person name="Lai M.C."/>
            <person name="Wu S.Y."/>
            <person name="Lin S."/>
            <person name="Yang T.F."/>
            <person name="Chen P.C."/>
        </authorList>
    </citation>
    <scope>NUCLEOTIDE SEQUENCE [LARGE SCALE GENOMIC DNA]</scope>
    <source>
        <strain evidence="4 5">CYW4</strain>
    </source>
</reference>
<dbReference type="OrthoDB" id="116824at2157"/>
<keyword evidence="2" id="KW-0378">Hydrolase</keyword>
<dbReference type="SUPFAM" id="SSF54637">
    <property type="entry name" value="Thioesterase/thiol ester dehydrase-isomerase"/>
    <property type="match status" value="1"/>
</dbReference>
<evidence type="ECO:0000313" key="5">
    <source>
        <dbReference type="Proteomes" id="UP000290932"/>
    </source>
</evidence>
<keyword evidence="5" id="KW-1185">Reference proteome</keyword>
<dbReference type="AlphaFoldDB" id="A0A498H6U0"/>
<dbReference type="InterPro" id="IPR006683">
    <property type="entry name" value="Thioestr_dom"/>
</dbReference>
<organism evidence="4 5">
    <name type="scientific">Methanoculleus taiwanensis</name>
    <dbReference type="NCBI Taxonomy" id="1550565"/>
    <lineage>
        <taxon>Archaea</taxon>
        <taxon>Methanobacteriati</taxon>
        <taxon>Methanobacteriota</taxon>
        <taxon>Stenosarchaea group</taxon>
        <taxon>Methanomicrobia</taxon>
        <taxon>Methanomicrobiales</taxon>
        <taxon>Methanomicrobiaceae</taxon>
        <taxon>Methanoculleus</taxon>
    </lineage>
</organism>
<comment type="similarity">
    <text evidence="1">Belongs to the thioesterase PaaI family.</text>
</comment>
<gene>
    <name evidence="4" type="ORF">ABH15_04300</name>
</gene>
<dbReference type="PANTHER" id="PTHR21660">
    <property type="entry name" value="THIOESTERASE SUPERFAMILY MEMBER-RELATED"/>
    <property type="match status" value="1"/>
</dbReference>
<dbReference type="Proteomes" id="UP000290932">
    <property type="component" value="Unassembled WGS sequence"/>
</dbReference>
<evidence type="ECO:0000256" key="2">
    <source>
        <dbReference type="ARBA" id="ARBA00022801"/>
    </source>
</evidence>
<sequence length="135" mass="14239">MEYLDALAAQGRDANPFFRLMEIEVGTYGDGGADLSMRIRPDMLNGAGWLQGGVFVALADEAMALALCTVLEEGEGIATISENTSFLRGVSSGTITATARVIRKGRRVAFTEGEITSTDGTLLSRTTASFAVVKA</sequence>
<dbReference type="CDD" id="cd03443">
    <property type="entry name" value="PaaI_thioesterase"/>
    <property type="match status" value="1"/>
</dbReference>
<dbReference type="EMBL" id="LHQS01000001">
    <property type="protein sequence ID" value="RXE57326.1"/>
    <property type="molecule type" value="Genomic_DNA"/>
</dbReference>
<dbReference type="NCBIfam" id="TIGR00369">
    <property type="entry name" value="unchar_dom_1"/>
    <property type="match status" value="1"/>
</dbReference>
<feature type="domain" description="Thioesterase" evidence="3">
    <location>
        <begin position="51"/>
        <end position="122"/>
    </location>
</feature>
<evidence type="ECO:0000313" key="4">
    <source>
        <dbReference type="EMBL" id="RXE57326.1"/>
    </source>
</evidence>
<dbReference type="Pfam" id="PF03061">
    <property type="entry name" value="4HBT"/>
    <property type="match status" value="1"/>
</dbReference>
<name>A0A498H6U0_9EURY</name>
<evidence type="ECO:0000256" key="1">
    <source>
        <dbReference type="ARBA" id="ARBA00008324"/>
    </source>
</evidence>
<dbReference type="PANTHER" id="PTHR21660:SF1">
    <property type="entry name" value="ACYL-COENZYME A THIOESTERASE 13"/>
    <property type="match status" value="1"/>
</dbReference>
<protein>
    <submittedName>
        <fullName evidence="4">Phenylacetic acid degradation protein</fullName>
    </submittedName>
</protein>
<accession>A0A498H6U0</accession>
<dbReference type="Gene3D" id="3.10.129.10">
    <property type="entry name" value="Hotdog Thioesterase"/>
    <property type="match status" value="1"/>
</dbReference>
<dbReference type="GO" id="GO:0047617">
    <property type="term" value="F:fatty acyl-CoA hydrolase activity"/>
    <property type="evidence" value="ECO:0007669"/>
    <property type="project" value="InterPro"/>
</dbReference>
<proteinExistence type="inferred from homology"/>
<comment type="caution">
    <text evidence="4">The sequence shown here is derived from an EMBL/GenBank/DDBJ whole genome shotgun (WGS) entry which is preliminary data.</text>
</comment>
<dbReference type="InterPro" id="IPR029069">
    <property type="entry name" value="HotDog_dom_sf"/>
</dbReference>